<dbReference type="Proteomes" id="UP000240916">
    <property type="component" value="Segment"/>
</dbReference>
<sequence>MIYAATTEDGYTSVLVMGDEPAYTRDDWETYHVSYGLGLCNGKLDPEFVIPLQVTVRAGLRGEANTKRRRTAPGNDAVTALRLMMGLINEQ</sequence>
<reference evidence="1 2" key="1">
    <citation type="submission" date="2017-09" db="EMBL/GenBank/DDBJ databases">
        <authorList>
            <person name="Pradhan P."/>
            <person name="Aluri L.S."/>
            <person name="Anandarajan D."/>
            <person name="Beiriger J.C."/>
            <person name="Bethamcharla R."/>
            <person name="Betini N."/>
            <person name="Bhatt S.D."/>
            <person name="Chengalvala S."/>
            <person name="Cox N.E."/>
            <person name="Delvadia B.P."/>
            <person name="Desai A.S."/>
            <person name="Devaney A.M."/>
            <person name="Doyle B.K."/>
            <person name="Edgerton A.O."/>
            <person name="Erlich M.C."/>
            <person name="Fitzpatrick K.C."/>
            <person name="Gajjar E.A."/>
            <person name="Ganguly A."/>
            <person name="Gill R.S."/>
            <person name="Goldman M.G."/>
            <person name="Good P.M."/>
            <person name="Gupta N."/>
            <person name="Haddad L.M."/>
            <person name="Han E.J."/>
            <person name="Jain S."/>
            <person name="Jiang A."/>
            <person name="Jurgielewicz A.D."/>
            <person name="Kainth D.K."/>
            <person name="Karam J.M."/>
            <person name="Kodavatiganti M."/>
            <person name="Kriete S.J."/>
            <person name="MacDonald C.E."/>
            <person name="Maret J.P."/>
            <person name="Mathew A.E."/>
            <person name="Nako S."/>
            <person name="Natrajan M."/>
            <person name="Nishu N.M."/>
            <person name="Parikh A."/>
            <person name="Patel N."/>
            <person name="Patel P.D."/>
            <person name="Patel S."/>
            <person name="Patra K."/>
            <person name="Pumpuckdee D."/>
            <person name="Rai K."/>
            <person name="Ramanathan A."/>
            <person name="Sarkar A."/>
            <person name="Schaffer B.L."/>
            <person name="Shah P."/>
            <person name="Tata R.K."/>
            <person name="Tawfik A.H."/>
            <person name="Thuremella B.T."/>
            <person name="Toma J."/>
            <person name="Tran T.L."/>
            <person name="Veera S."/>
            <person name="Vemulapalli V.K."/>
            <person name="Vidas T.V."/>
            <person name="Vieira K.S."/>
            <person name="Vijayakumar G."/>
            <person name="Walor T.A."/>
            <person name="White C.R."/>
            <person name="Wong B.M."/>
            <person name="Zhao Sl."/>
            <person name="McDonald M.T."/>
            <person name="Dalia R."/>
            <person name="Little J.L."/>
            <person name="Gurney S.M.R."/>
            <person name="Bollivar D.W."/>
            <person name="Garlena R.A."/>
            <person name="Russell D.A."/>
            <person name="Pope W.H."/>
            <person name="Jacobs-Sera D."/>
            <person name="Hendrix R.W."/>
            <person name="Hatfull G.F."/>
        </authorList>
    </citation>
    <scope>NUCLEOTIDE SEQUENCE [LARGE SCALE GENOMIC DNA]</scope>
</reference>
<evidence type="ECO:0000313" key="2">
    <source>
        <dbReference type="Proteomes" id="UP000240916"/>
    </source>
</evidence>
<gene>
    <name evidence="1" type="ORF">SEA_SUPERPHIKIMAN_170</name>
</gene>
<name>A0A2D2W494_9CAUD</name>
<organism evidence="1 2">
    <name type="scientific">Mycobacterium phage Superphikiman</name>
    <dbReference type="NCBI Taxonomy" id="2041551"/>
    <lineage>
        <taxon>Viruses</taxon>
        <taxon>Duplodnaviria</taxon>
        <taxon>Heunggongvirae</taxon>
        <taxon>Uroviricota</taxon>
        <taxon>Caudoviricetes</taxon>
        <taxon>Omegavirus</taxon>
        <taxon>Omegavirus courthouse</taxon>
    </lineage>
</organism>
<protein>
    <submittedName>
        <fullName evidence="1">Uncharacterized protein</fullName>
    </submittedName>
</protein>
<evidence type="ECO:0000313" key="1">
    <source>
        <dbReference type="EMBL" id="ATS93011.1"/>
    </source>
</evidence>
<proteinExistence type="predicted"/>
<dbReference type="EMBL" id="MF919534">
    <property type="protein sequence ID" value="ATS93011.1"/>
    <property type="molecule type" value="Genomic_DNA"/>
</dbReference>
<accession>A0A2D2W494</accession>